<organism evidence="2 3">
    <name type="scientific">Rhizoctonia solani</name>
    <dbReference type="NCBI Taxonomy" id="456999"/>
    <lineage>
        <taxon>Eukaryota</taxon>
        <taxon>Fungi</taxon>
        <taxon>Dikarya</taxon>
        <taxon>Basidiomycota</taxon>
        <taxon>Agaricomycotina</taxon>
        <taxon>Agaricomycetes</taxon>
        <taxon>Cantharellales</taxon>
        <taxon>Ceratobasidiaceae</taxon>
        <taxon>Rhizoctonia</taxon>
    </lineage>
</organism>
<protein>
    <submittedName>
        <fullName evidence="2">Uncharacterized protein</fullName>
    </submittedName>
</protein>
<evidence type="ECO:0000313" key="2">
    <source>
        <dbReference type="EMBL" id="CAE6435691.1"/>
    </source>
</evidence>
<sequence>MLVTSASYYKSRKSPGHELLLFTIADQADEPLNNYILLDRTPRQLPVKTPTLPSSSGPNISQLLGGPASDQFSISYRGDRDSLLRHFGGSSLAELKALAFPTGTFYLYELILLAYVTSSDRPDYHLLKSQCYWFASTMWETMRKLVPEARVESHTSTRPQLLGLNVVRNTTLAEQIIEVYRVQHGVFRSSLEKRRLTRQSITRYPTITYHSRQSSSSEADLSRGFSHAPQRTSTAGQGQYARPTRTDDAMIDSASSRPTRWWDLL</sequence>
<proteinExistence type="predicted"/>
<comment type="caution">
    <text evidence="2">The sequence shown here is derived from an EMBL/GenBank/DDBJ whole genome shotgun (WGS) entry which is preliminary data.</text>
</comment>
<evidence type="ECO:0000256" key="1">
    <source>
        <dbReference type="SAM" id="MobiDB-lite"/>
    </source>
</evidence>
<reference evidence="2" key="1">
    <citation type="submission" date="2021-01" db="EMBL/GenBank/DDBJ databases">
        <authorList>
            <person name="Kaushik A."/>
        </authorList>
    </citation>
    <scope>NUCLEOTIDE SEQUENCE</scope>
    <source>
        <strain evidence="2">AG6-10EEA</strain>
    </source>
</reference>
<name>A0A8H2XWH2_9AGAM</name>
<dbReference type="EMBL" id="CAJMXA010000559">
    <property type="protein sequence ID" value="CAE6435691.1"/>
    <property type="molecule type" value="Genomic_DNA"/>
</dbReference>
<dbReference type="Proteomes" id="UP000663853">
    <property type="component" value="Unassembled WGS sequence"/>
</dbReference>
<dbReference type="AlphaFoldDB" id="A0A8H2XWH2"/>
<feature type="region of interest" description="Disordered" evidence="1">
    <location>
        <begin position="207"/>
        <end position="252"/>
    </location>
</feature>
<evidence type="ECO:0000313" key="3">
    <source>
        <dbReference type="Proteomes" id="UP000663853"/>
    </source>
</evidence>
<gene>
    <name evidence="2" type="ORF">RDB_LOCUS29938</name>
</gene>
<accession>A0A8H2XWH2</accession>
<feature type="compositionally biased region" description="Polar residues" evidence="1">
    <location>
        <begin position="207"/>
        <end position="219"/>
    </location>
</feature>